<evidence type="ECO:0000256" key="3">
    <source>
        <dbReference type="ARBA" id="ARBA00022927"/>
    </source>
</evidence>
<dbReference type="AlphaFoldDB" id="A0A133VEZ5"/>
<organism evidence="9 10">
    <name type="scientific">candidate division MSBL1 archaeon SCGC-AAA382A03</name>
    <dbReference type="NCBI Taxonomy" id="1698278"/>
    <lineage>
        <taxon>Archaea</taxon>
        <taxon>Methanobacteriati</taxon>
        <taxon>Methanobacteriota</taxon>
        <taxon>candidate division MSBL1</taxon>
    </lineage>
</organism>
<dbReference type="HAMAP" id="MF_00422">
    <property type="entry name" value="SecE"/>
    <property type="match status" value="1"/>
</dbReference>
<dbReference type="EMBL" id="LHYC01000037">
    <property type="protein sequence ID" value="KXB05018.1"/>
    <property type="molecule type" value="Genomic_DNA"/>
</dbReference>
<keyword evidence="4 8" id="KW-1133">Transmembrane helix</keyword>
<comment type="subcellular location">
    <subcellularLocation>
        <location evidence="8">Cell membrane</location>
        <topology evidence="8">Single-pass membrane protein</topology>
    </subcellularLocation>
    <subcellularLocation>
        <location evidence="7">Endomembrane system</location>
        <topology evidence="7">Single-pass membrane protein</topology>
    </subcellularLocation>
</comment>
<keyword evidence="3 8" id="KW-0653">Protein transport</keyword>
<comment type="similarity">
    <text evidence="8">Belongs to the SecE/SEC61-gamma family.</text>
</comment>
<dbReference type="InterPro" id="IPR008158">
    <property type="entry name" value="Translocase_Sec61-g"/>
</dbReference>
<dbReference type="NCBIfam" id="NF006909">
    <property type="entry name" value="PRK09400.1-4"/>
    <property type="match status" value="1"/>
</dbReference>
<keyword evidence="1 8" id="KW-0813">Transport</keyword>
<dbReference type="Proteomes" id="UP000070549">
    <property type="component" value="Unassembled WGS sequence"/>
</dbReference>
<evidence type="ECO:0000256" key="8">
    <source>
        <dbReference type="HAMAP-Rule" id="MF_00422"/>
    </source>
</evidence>
<keyword evidence="10" id="KW-1185">Reference proteome</keyword>
<reference evidence="9 10" key="1">
    <citation type="journal article" date="2016" name="Sci. Rep.">
        <title>Metabolic traits of an uncultured archaeal lineage -MSBL1- from brine pools of the Red Sea.</title>
        <authorList>
            <person name="Mwirichia R."/>
            <person name="Alam I."/>
            <person name="Rashid M."/>
            <person name="Vinu M."/>
            <person name="Ba-Alawi W."/>
            <person name="Anthony Kamau A."/>
            <person name="Kamanda Ngugi D."/>
            <person name="Goker M."/>
            <person name="Klenk H.P."/>
            <person name="Bajic V."/>
            <person name="Stingl U."/>
        </authorList>
    </citation>
    <scope>NUCLEOTIDE SEQUENCE [LARGE SCALE GENOMIC DNA]</scope>
    <source>
        <strain evidence="9">SCGC-AAA382A03</strain>
    </source>
</reference>
<dbReference type="GO" id="GO:0009306">
    <property type="term" value="P:protein secretion"/>
    <property type="evidence" value="ECO:0007669"/>
    <property type="project" value="UniProtKB-UniRule"/>
</dbReference>
<dbReference type="PROSITE" id="PS01067">
    <property type="entry name" value="SECE_SEC61G"/>
    <property type="match status" value="1"/>
</dbReference>
<evidence type="ECO:0000256" key="1">
    <source>
        <dbReference type="ARBA" id="ARBA00022448"/>
    </source>
</evidence>
<protein>
    <recommendedName>
        <fullName evidence="8">Protein translocase subunit SecE</fullName>
    </recommendedName>
    <alternativeName>
        <fullName evidence="8">Protein transport protein Sec61 gamma subunit homolog</fullName>
    </alternativeName>
</protein>
<evidence type="ECO:0000256" key="7">
    <source>
        <dbReference type="ARBA" id="ARBA00037847"/>
    </source>
</evidence>
<keyword evidence="2 8" id="KW-0812">Transmembrane</keyword>
<gene>
    <name evidence="8 9" type="primary">secE</name>
    <name evidence="9" type="ORF">AKJ49_01490</name>
</gene>
<dbReference type="GO" id="GO:0006605">
    <property type="term" value="P:protein targeting"/>
    <property type="evidence" value="ECO:0007669"/>
    <property type="project" value="UniProtKB-UniRule"/>
</dbReference>
<evidence type="ECO:0000256" key="5">
    <source>
        <dbReference type="ARBA" id="ARBA00023010"/>
    </source>
</evidence>
<dbReference type="GO" id="GO:0065002">
    <property type="term" value="P:intracellular protein transmembrane transport"/>
    <property type="evidence" value="ECO:0007669"/>
    <property type="project" value="UniProtKB-UniRule"/>
</dbReference>
<evidence type="ECO:0000313" key="9">
    <source>
        <dbReference type="EMBL" id="KXB05018.1"/>
    </source>
</evidence>
<keyword evidence="6 8" id="KW-0472">Membrane</keyword>
<evidence type="ECO:0000256" key="4">
    <source>
        <dbReference type="ARBA" id="ARBA00022989"/>
    </source>
</evidence>
<accession>A0A133VEZ5</accession>
<dbReference type="Pfam" id="PF00584">
    <property type="entry name" value="SecE"/>
    <property type="match status" value="1"/>
</dbReference>
<evidence type="ECO:0000256" key="6">
    <source>
        <dbReference type="ARBA" id="ARBA00023136"/>
    </source>
</evidence>
<name>A0A133VEZ5_9EURY</name>
<dbReference type="InterPro" id="IPR001901">
    <property type="entry name" value="Translocase_SecE/Sec61-g"/>
</dbReference>
<dbReference type="SUPFAM" id="SSF103456">
    <property type="entry name" value="Preprotein translocase SecE subunit"/>
    <property type="match status" value="1"/>
</dbReference>
<dbReference type="InterPro" id="IPR023391">
    <property type="entry name" value="Prot_translocase_SecE_dom_sf"/>
</dbReference>
<keyword evidence="8" id="KW-1003">Cell membrane</keyword>
<dbReference type="GO" id="GO:0012505">
    <property type="term" value="C:endomembrane system"/>
    <property type="evidence" value="ECO:0007669"/>
    <property type="project" value="UniProtKB-SubCell"/>
</dbReference>
<keyword evidence="5 8" id="KW-0811">Translocation</keyword>
<comment type="subunit">
    <text evidence="8">Component of the Sec protein translocase complex. Heterotrimer consisting of SecY (alpha), SecG (beta) and SecE (gamma) subunits. The heterotrimers can form oligomers, although 1 heterotrimer is thought to be able to translocate proteins. Interacts with the ribosome. May interact with SecDF, and other proteins may be involved.</text>
</comment>
<feature type="transmembrane region" description="Helical" evidence="8">
    <location>
        <begin position="27"/>
        <end position="52"/>
    </location>
</feature>
<evidence type="ECO:0000313" key="10">
    <source>
        <dbReference type="Proteomes" id="UP000070549"/>
    </source>
</evidence>
<dbReference type="NCBIfam" id="TIGR00327">
    <property type="entry name" value="secE_euk_arch"/>
    <property type="match status" value="1"/>
</dbReference>
<comment type="function">
    <text evidence="8">Essential subunit of the Sec protein translocation channel SecYEG. Clamps together the 2 halves of SecY. May contact the channel plug during translocation.</text>
</comment>
<dbReference type="GO" id="GO:0008320">
    <property type="term" value="F:protein transmembrane transporter activity"/>
    <property type="evidence" value="ECO:0007669"/>
    <property type="project" value="UniProtKB-UniRule"/>
</dbReference>
<sequence>MIQEFLHQAKRVLQVARKPDTEEYMQVAKITGLGMIIIGVIGFIVSLISSFLGGSV</sequence>
<proteinExistence type="inferred from homology"/>
<evidence type="ECO:0000256" key="2">
    <source>
        <dbReference type="ARBA" id="ARBA00022692"/>
    </source>
</evidence>
<dbReference type="GO" id="GO:0005886">
    <property type="term" value="C:plasma membrane"/>
    <property type="evidence" value="ECO:0007669"/>
    <property type="project" value="UniProtKB-SubCell"/>
</dbReference>
<dbReference type="Gene3D" id="1.20.5.820">
    <property type="entry name" value="Preprotein translocase SecE subunit"/>
    <property type="match status" value="1"/>
</dbReference>
<comment type="caution">
    <text evidence="9">The sequence shown here is derived from an EMBL/GenBank/DDBJ whole genome shotgun (WGS) entry which is preliminary data.</text>
</comment>